<feature type="region of interest" description="Disordered" evidence="4">
    <location>
        <begin position="875"/>
        <end position="913"/>
    </location>
</feature>
<reference evidence="7 8" key="1">
    <citation type="submission" date="2017-02" db="EMBL/GenBank/DDBJ databases">
        <title>Paraburkholderia sophoroidis sp. nov. and Paraburkholderia steynii sp. nov. rhizobial symbionts of the fynbos legume Hypocalyptus sophoroides.</title>
        <authorList>
            <person name="Steenkamp E.T."/>
            <person name="Beukes C.W."/>
            <person name="Van Zyl E."/>
            <person name="Avontuur J."/>
            <person name="Chan W.Y."/>
            <person name="Hassen A."/>
            <person name="Palmer M."/>
            <person name="Mthombeni L."/>
            <person name="Phalane F."/>
            <person name="Sereme K."/>
            <person name="Venter S.N."/>
        </authorList>
    </citation>
    <scope>NUCLEOTIDE SEQUENCE [LARGE SCALE GENOMIC DNA]</scope>
    <source>
        <strain evidence="7 8">HC1.1ba</strain>
    </source>
</reference>
<keyword evidence="5" id="KW-0812">Transmembrane</keyword>
<evidence type="ECO:0000256" key="1">
    <source>
        <dbReference type="ARBA" id="ARBA00022737"/>
    </source>
</evidence>
<accession>A0A4R0X0H9</accession>
<dbReference type="Proteomes" id="UP000294200">
    <property type="component" value="Unassembled WGS sequence"/>
</dbReference>
<dbReference type="SUPFAM" id="SSF48452">
    <property type="entry name" value="TPR-like"/>
    <property type="match status" value="1"/>
</dbReference>
<dbReference type="PANTHER" id="PTHR45641:SF1">
    <property type="entry name" value="AAA+ ATPASE DOMAIN-CONTAINING PROTEIN"/>
    <property type="match status" value="1"/>
</dbReference>
<dbReference type="Gene3D" id="1.25.40.10">
    <property type="entry name" value="Tetratricopeptide repeat domain"/>
    <property type="match status" value="2"/>
</dbReference>
<protein>
    <recommendedName>
        <fullName evidence="6">Novel STAND NTPase 1 domain-containing protein</fullName>
    </recommendedName>
</protein>
<dbReference type="PROSITE" id="PS50005">
    <property type="entry name" value="TPR"/>
    <property type="match status" value="1"/>
</dbReference>
<evidence type="ECO:0000256" key="4">
    <source>
        <dbReference type="SAM" id="MobiDB-lite"/>
    </source>
</evidence>
<keyword evidence="2 3" id="KW-0802">TPR repeat</keyword>
<name>A0A4R0X0H9_9BURK</name>
<evidence type="ECO:0000259" key="6">
    <source>
        <dbReference type="Pfam" id="PF20703"/>
    </source>
</evidence>
<evidence type="ECO:0000313" key="7">
    <source>
        <dbReference type="EMBL" id="TCG03486.1"/>
    </source>
</evidence>
<gene>
    <name evidence="7" type="ORF">BZM27_48105</name>
</gene>
<dbReference type="EMBL" id="MWML01000396">
    <property type="protein sequence ID" value="TCG03486.1"/>
    <property type="molecule type" value="Genomic_DNA"/>
</dbReference>
<comment type="caution">
    <text evidence="7">The sequence shown here is derived from an EMBL/GenBank/DDBJ whole genome shotgun (WGS) entry which is preliminary data.</text>
</comment>
<organism evidence="7 8">
    <name type="scientific">Paraburkholderia steynii</name>
    <dbReference type="NCBI Taxonomy" id="1245441"/>
    <lineage>
        <taxon>Bacteria</taxon>
        <taxon>Pseudomonadati</taxon>
        <taxon>Pseudomonadota</taxon>
        <taxon>Betaproteobacteria</taxon>
        <taxon>Burkholderiales</taxon>
        <taxon>Burkholderiaceae</taxon>
        <taxon>Paraburkholderia</taxon>
    </lineage>
</organism>
<dbReference type="Gene3D" id="3.40.50.300">
    <property type="entry name" value="P-loop containing nucleotide triphosphate hydrolases"/>
    <property type="match status" value="1"/>
</dbReference>
<feature type="repeat" description="TPR" evidence="3">
    <location>
        <begin position="626"/>
        <end position="659"/>
    </location>
</feature>
<dbReference type="Pfam" id="PF13424">
    <property type="entry name" value="TPR_12"/>
    <property type="match status" value="1"/>
</dbReference>
<dbReference type="InterPro" id="IPR011990">
    <property type="entry name" value="TPR-like_helical_dom_sf"/>
</dbReference>
<proteinExistence type="predicted"/>
<feature type="domain" description="Novel STAND NTPase 1" evidence="6">
    <location>
        <begin position="14"/>
        <end position="250"/>
    </location>
</feature>
<keyword evidence="5" id="KW-0472">Membrane</keyword>
<keyword evidence="1" id="KW-0677">Repeat</keyword>
<keyword evidence="8" id="KW-1185">Reference proteome</keyword>
<dbReference type="InterPro" id="IPR049052">
    <property type="entry name" value="nSTAND1"/>
</dbReference>
<keyword evidence="5" id="KW-1133">Transmembrane helix</keyword>
<dbReference type="SMART" id="SM00028">
    <property type="entry name" value="TPR"/>
    <property type="match status" value="5"/>
</dbReference>
<dbReference type="SUPFAM" id="SSF52540">
    <property type="entry name" value="P-loop containing nucleoside triphosphate hydrolases"/>
    <property type="match status" value="1"/>
</dbReference>
<feature type="compositionally biased region" description="Polar residues" evidence="4">
    <location>
        <begin position="894"/>
        <end position="913"/>
    </location>
</feature>
<evidence type="ECO:0000256" key="2">
    <source>
        <dbReference type="ARBA" id="ARBA00022803"/>
    </source>
</evidence>
<sequence>MTALRRQSLDQDNPWPGLEPFDETDRDFFHGRSTESADLLSLVRRELLTVLFGRSGLGKTSLLKAGLFPLLRGEDYLPVYVRLDHADQAPPLRNQVLHELQVACEMARVQATLPATDEGLWSFFHRRDAEFWSRRNRPVTPVVVFDPFEEIFTVGQETDVSRERAAAFLAELADLVENRPPNVVRQALEADPTVARHYDFKRAAVRLVLSFREDFLAEMEGLKAPMPSLMYNRYRLLPMDGSQAYAVVTAAGGHLMDNEIARRILRLTWKNEPAPPVDTAEFPRMEIDPALLSVVCSELNHKRQLAKPPLQRITPALLEGADREILTGFYERGVAGLDPRVRGFVEDELITDRGYRDSHDLDDALSLPGITREALDALIQRRLLRVDERQHIRRLELTHDVLTRVVKESRDQRRAREAEAQAALAQQGAWLRQRRNRRNGLIALVGIVLIVGLAGLAGWYARARADYARERAEYARELAEDLVQFMVFDLRDKLAPIGRLDLMASVNAKVAEYYGKIGATNSPASENRRAASYSNQGDTLLALGKLAGARKAYEQSLAISERLAKGDPSNGGWQRDLSVIYRKLGEVDTGQGDLAAARGAYEGSLMISLRLARTDPSISVRQRDLSAAYSKLGDVDMAQGDLDAARKAYKQSLAIRERLVQADLSDRGWQRDLSESYVKLGDVGIAQGDFTAARGAYLQSLAIREQLTKADPSNNEWQRDLSETYVSLGDFGMLVHDLIEARKAYEQSLAISERLATTDPSNSQWQRDLSVAYNNVGDIGMFRHDFAAARTAYLQSLSIRERLANGDPSNAMAARLVGELRQAWRSERCRARSRRGAQGLRAEPGNSRALGQGRSEQQPVAARLVGGLLHAGLHPHSARSVRRGVSVSGERPSYQRTSNKAGPQQCRVESQSR</sequence>
<feature type="transmembrane region" description="Helical" evidence="5">
    <location>
        <begin position="441"/>
        <end position="461"/>
    </location>
</feature>
<dbReference type="Pfam" id="PF13374">
    <property type="entry name" value="TPR_10"/>
    <property type="match status" value="1"/>
</dbReference>
<evidence type="ECO:0000313" key="8">
    <source>
        <dbReference type="Proteomes" id="UP000294200"/>
    </source>
</evidence>
<dbReference type="AlphaFoldDB" id="A0A4R0X0H9"/>
<dbReference type="PANTHER" id="PTHR45641">
    <property type="entry name" value="TETRATRICOPEPTIDE REPEAT PROTEIN (AFU_ORTHOLOGUE AFUA_6G03870)"/>
    <property type="match status" value="1"/>
</dbReference>
<dbReference type="InterPro" id="IPR019734">
    <property type="entry name" value="TPR_rpt"/>
</dbReference>
<dbReference type="InterPro" id="IPR027417">
    <property type="entry name" value="P-loop_NTPase"/>
</dbReference>
<evidence type="ECO:0000256" key="3">
    <source>
        <dbReference type="PROSITE-ProRule" id="PRU00339"/>
    </source>
</evidence>
<dbReference type="Pfam" id="PF20703">
    <property type="entry name" value="nSTAND1"/>
    <property type="match status" value="1"/>
</dbReference>
<evidence type="ECO:0000256" key="5">
    <source>
        <dbReference type="SAM" id="Phobius"/>
    </source>
</evidence>
<feature type="region of interest" description="Disordered" evidence="4">
    <location>
        <begin position="831"/>
        <end position="857"/>
    </location>
</feature>